<dbReference type="Gene3D" id="1.20.5.1230">
    <property type="entry name" value="Apolipoprotein A-I"/>
    <property type="match status" value="1"/>
</dbReference>
<dbReference type="OrthoDB" id="4146319at2"/>
<dbReference type="Proteomes" id="UP000176101">
    <property type="component" value="Unassembled WGS sequence"/>
</dbReference>
<gene>
    <name evidence="2" type="ORF">AN216_03280</name>
</gene>
<feature type="region of interest" description="Disordered" evidence="1">
    <location>
        <begin position="221"/>
        <end position="304"/>
    </location>
</feature>
<feature type="region of interest" description="Disordered" evidence="1">
    <location>
        <begin position="84"/>
        <end position="199"/>
    </location>
</feature>
<accession>A0A1E7KN52</accession>
<dbReference type="RefSeq" id="WP_070195063.1">
    <property type="nucleotide sequence ID" value="NZ_LJGU01000100.1"/>
</dbReference>
<comment type="caution">
    <text evidence="2">The sequence shown here is derived from an EMBL/GenBank/DDBJ whole genome shotgun (WGS) entry which is preliminary data.</text>
</comment>
<organism evidence="2 3">
    <name type="scientific">Streptomyces oceani</name>
    <dbReference type="NCBI Taxonomy" id="1075402"/>
    <lineage>
        <taxon>Bacteria</taxon>
        <taxon>Bacillati</taxon>
        <taxon>Actinomycetota</taxon>
        <taxon>Actinomycetes</taxon>
        <taxon>Kitasatosporales</taxon>
        <taxon>Streptomycetaceae</taxon>
        <taxon>Streptomyces</taxon>
    </lineage>
</organism>
<feature type="compositionally biased region" description="Basic and acidic residues" evidence="1">
    <location>
        <begin position="246"/>
        <end position="279"/>
    </location>
</feature>
<evidence type="ECO:0000256" key="1">
    <source>
        <dbReference type="SAM" id="MobiDB-lite"/>
    </source>
</evidence>
<name>A0A1E7KN52_9ACTN</name>
<feature type="compositionally biased region" description="Basic and acidic residues" evidence="1">
    <location>
        <begin position="165"/>
        <end position="187"/>
    </location>
</feature>
<dbReference type="EMBL" id="LJGU01000100">
    <property type="protein sequence ID" value="OEV05338.1"/>
    <property type="molecule type" value="Genomic_DNA"/>
</dbReference>
<evidence type="ECO:0000313" key="2">
    <source>
        <dbReference type="EMBL" id="OEV05338.1"/>
    </source>
</evidence>
<dbReference type="SUPFAM" id="SSF58113">
    <property type="entry name" value="Apolipoprotein A-I"/>
    <property type="match status" value="1"/>
</dbReference>
<sequence>MSASSPHGFVVVRRGYRPEQVDGKVSDLHEERVEAEERVSALTVLEKELADEAERLRTLLETLTPQTYASLGPRAQELLATVTSEGEDVQAGGESEARRLAEESETAAQELREAARTAGEEVRADAEADADRTLAASRDEAEELREAARSTAEQTRQAALDALDEMGRRCSELRADQERDHKQRTDTLDQQLADQEADNNARVAELDEQARRVLVDAQRVHTDAEEAARSVREEAESRASGILSEARARQQRIERDSDRLREKQREKAEKMREHMEHVRNSLATLVGKGADVPVGAEPGQSNGA</sequence>
<keyword evidence="3" id="KW-1185">Reference proteome</keyword>
<dbReference type="AlphaFoldDB" id="A0A1E7KN52"/>
<evidence type="ECO:0000313" key="3">
    <source>
        <dbReference type="Proteomes" id="UP000176101"/>
    </source>
</evidence>
<reference evidence="2 3" key="1">
    <citation type="journal article" date="2016" name="Front. Microbiol.">
        <title>Comparative Genomics Analysis of Streptomyces Species Reveals Their Adaptation to the Marine Environment and Their Diversity at the Genomic Level.</title>
        <authorList>
            <person name="Tian X."/>
            <person name="Zhang Z."/>
            <person name="Yang T."/>
            <person name="Chen M."/>
            <person name="Li J."/>
            <person name="Chen F."/>
            <person name="Yang J."/>
            <person name="Li W."/>
            <person name="Zhang B."/>
            <person name="Zhang Z."/>
            <person name="Wu J."/>
            <person name="Zhang C."/>
            <person name="Long L."/>
            <person name="Xiao J."/>
        </authorList>
    </citation>
    <scope>NUCLEOTIDE SEQUENCE [LARGE SCALE GENOMIC DNA]</scope>
    <source>
        <strain evidence="2 3">SCSIO 02100</strain>
    </source>
</reference>
<dbReference type="STRING" id="1075402.AN216_03280"/>
<protein>
    <recommendedName>
        <fullName evidence="4">Cellulose-binding protein</fullName>
    </recommendedName>
</protein>
<evidence type="ECO:0008006" key="4">
    <source>
        <dbReference type="Google" id="ProtNLM"/>
    </source>
</evidence>
<proteinExistence type="predicted"/>
<feature type="compositionally biased region" description="Basic and acidic residues" evidence="1">
    <location>
        <begin position="221"/>
        <end position="237"/>
    </location>
</feature>
<feature type="compositionally biased region" description="Basic and acidic residues" evidence="1">
    <location>
        <begin position="110"/>
        <end position="132"/>
    </location>
</feature>